<dbReference type="AlphaFoldDB" id="A0A933L686"/>
<feature type="domain" description="L,D-TPase catalytic" evidence="9">
    <location>
        <begin position="190"/>
        <end position="323"/>
    </location>
</feature>
<evidence type="ECO:0000259" key="9">
    <source>
        <dbReference type="PROSITE" id="PS52029"/>
    </source>
</evidence>
<dbReference type="GO" id="GO:0005576">
    <property type="term" value="C:extracellular region"/>
    <property type="evidence" value="ECO:0007669"/>
    <property type="project" value="TreeGrafter"/>
</dbReference>
<evidence type="ECO:0000256" key="5">
    <source>
        <dbReference type="ARBA" id="ARBA00022984"/>
    </source>
</evidence>
<keyword evidence="4 7" id="KW-0133">Cell shape</keyword>
<evidence type="ECO:0000313" key="10">
    <source>
        <dbReference type="EMBL" id="MBI4923835.1"/>
    </source>
</evidence>
<dbReference type="GO" id="GO:0008360">
    <property type="term" value="P:regulation of cell shape"/>
    <property type="evidence" value="ECO:0007669"/>
    <property type="project" value="UniProtKB-UniRule"/>
</dbReference>
<evidence type="ECO:0000256" key="8">
    <source>
        <dbReference type="SAM" id="MobiDB-lite"/>
    </source>
</evidence>
<evidence type="ECO:0000256" key="4">
    <source>
        <dbReference type="ARBA" id="ARBA00022960"/>
    </source>
</evidence>
<feature type="active site" description="Nucleophile" evidence="7">
    <location>
        <position position="299"/>
    </location>
</feature>
<dbReference type="GO" id="GO:0018104">
    <property type="term" value="P:peptidoglycan-protein cross-linking"/>
    <property type="evidence" value="ECO:0007669"/>
    <property type="project" value="TreeGrafter"/>
</dbReference>
<keyword evidence="3" id="KW-0808">Transferase</keyword>
<dbReference type="EMBL" id="JACRAF010000063">
    <property type="protein sequence ID" value="MBI4923835.1"/>
    <property type="molecule type" value="Genomic_DNA"/>
</dbReference>
<feature type="active site" description="Proton donor/acceptor" evidence="7">
    <location>
        <position position="283"/>
    </location>
</feature>
<comment type="similarity">
    <text evidence="2">Belongs to the YkuD family.</text>
</comment>
<evidence type="ECO:0000256" key="7">
    <source>
        <dbReference type="PROSITE-ProRule" id="PRU01373"/>
    </source>
</evidence>
<dbReference type="GO" id="GO:0071555">
    <property type="term" value="P:cell wall organization"/>
    <property type="evidence" value="ECO:0007669"/>
    <property type="project" value="UniProtKB-UniRule"/>
</dbReference>
<evidence type="ECO:0000256" key="3">
    <source>
        <dbReference type="ARBA" id="ARBA00022679"/>
    </source>
</evidence>
<dbReference type="PANTHER" id="PTHR30582:SF30">
    <property type="entry name" value="BLR4375 PROTEIN"/>
    <property type="match status" value="1"/>
</dbReference>
<feature type="region of interest" description="Disordered" evidence="8">
    <location>
        <begin position="26"/>
        <end position="50"/>
    </location>
</feature>
<name>A0A933L686_9HYPH</name>
<evidence type="ECO:0000256" key="2">
    <source>
        <dbReference type="ARBA" id="ARBA00005992"/>
    </source>
</evidence>
<dbReference type="InterPro" id="IPR005490">
    <property type="entry name" value="LD_TPept_cat_dom"/>
</dbReference>
<organism evidence="10 11">
    <name type="scientific">Devosia nanyangense</name>
    <dbReference type="NCBI Taxonomy" id="1228055"/>
    <lineage>
        <taxon>Bacteria</taxon>
        <taxon>Pseudomonadati</taxon>
        <taxon>Pseudomonadota</taxon>
        <taxon>Alphaproteobacteria</taxon>
        <taxon>Hyphomicrobiales</taxon>
        <taxon>Devosiaceae</taxon>
        <taxon>Devosia</taxon>
    </lineage>
</organism>
<dbReference type="SUPFAM" id="SSF141523">
    <property type="entry name" value="L,D-transpeptidase catalytic domain-like"/>
    <property type="match status" value="1"/>
</dbReference>
<comment type="pathway">
    <text evidence="1 7">Cell wall biogenesis; peptidoglycan biosynthesis.</text>
</comment>
<keyword evidence="6 7" id="KW-0961">Cell wall biogenesis/degradation</keyword>
<dbReference type="InterPro" id="IPR036365">
    <property type="entry name" value="PGBD-like_sf"/>
</dbReference>
<gene>
    <name evidence="10" type="ORF">HY834_19020</name>
</gene>
<accession>A0A933L686</accession>
<proteinExistence type="inferred from homology"/>
<dbReference type="SUPFAM" id="SSF47090">
    <property type="entry name" value="PGBD-like"/>
    <property type="match status" value="1"/>
</dbReference>
<dbReference type="GO" id="GO:0071972">
    <property type="term" value="F:peptidoglycan L,D-transpeptidase activity"/>
    <property type="evidence" value="ECO:0007669"/>
    <property type="project" value="TreeGrafter"/>
</dbReference>
<sequence>MAQDGAVPALTADAINGADLSALPAALLPPPTAGDSTGSDAAPPPATPDPAIVHLQILLDRAGASPGVIDGFDGDNVRKAIRAFEAMQGLTADGAIDADMLAALATPGPMIGGYAITPEDVAAIVPPIPDDYAEKAKRDFLGYSRVTEELAERFHMDEDLFKALNPAAQFVAGETVLVAAYGPDRDGKVARIEADKSARQLRAYDAEGGLIVAYPATIGSDDNPSPAGSHLIAAVAPMPNYTYDPGVNFQQGDNTEKLIIPPGPNGPVGSMWIDLTDPTFGIHGTPEPSKIDKTQSHGCVRLTNWDAEELSKMVEPGVPVAFIG</sequence>
<dbReference type="InterPro" id="IPR002477">
    <property type="entry name" value="Peptidoglycan-bd-like"/>
</dbReference>
<dbReference type="InterPro" id="IPR036366">
    <property type="entry name" value="PGBDSf"/>
</dbReference>
<dbReference type="PANTHER" id="PTHR30582">
    <property type="entry name" value="L,D-TRANSPEPTIDASE"/>
    <property type="match status" value="1"/>
</dbReference>
<dbReference type="Pfam" id="PF01471">
    <property type="entry name" value="PG_binding_1"/>
    <property type="match status" value="1"/>
</dbReference>
<evidence type="ECO:0000256" key="1">
    <source>
        <dbReference type="ARBA" id="ARBA00004752"/>
    </source>
</evidence>
<reference evidence="10" key="1">
    <citation type="submission" date="2020-07" db="EMBL/GenBank/DDBJ databases">
        <title>Huge and variable diversity of episymbiotic CPR bacteria and DPANN archaea in groundwater ecosystems.</title>
        <authorList>
            <person name="He C.Y."/>
            <person name="Keren R."/>
            <person name="Whittaker M."/>
            <person name="Farag I.F."/>
            <person name="Doudna J."/>
            <person name="Cate J.H.D."/>
            <person name="Banfield J.F."/>
        </authorList>
    </citation>
    <scope>NUCLEOTIDE SEQUENCE</scope>
    <source>
        <strain evidence="10">NC_groundwater_1586_Pr3_B-0.1um_66_15</strain>
    </source>
</reference>
<evidence type="ECO:0000256" key="6">
    <source>
        <dbReference type="ARBA" id="ARBA00023316"/>
    </source>
</evidence>
<dbReference type="Gene3D" id="1.10.101.10">
    <property type="entry name" value="PGBD-like superfamily/PGBD"/>
    <property type="match status" value="1"/>
</dbReference>
<protein>
    <submittedName>
        <fullName evidence="10">Murein L,D-transpeptidase</fullName>
    </submittedName>
</protein>
<dbReference type="Pfam" id="PF03734">
    <property type="entry name" value="YkuD"/>
    <property type="match status" value="1"/>
</dbReference>
<dbReference type="CDD" id="cd16913">
    <property type="entry name" value="YkuD_like"/>
    <property type="match status" value="1"/>
</dbReference>
<dbReference type="PROSITE" id="PS52029">
    <property type="entry name" value="LD_TPASE"/>
    <property type="match status" value="1"/>
</dbReference>
<comment type="caution">
    <text evidence="10">The sequence shown here is derived from an EMBL/GenBank/DDBJ whole genome shotgun (WGS) entry which is preliminary data.</text>
</comment>
<keyword evidence="5 7" id="KW-0573">Peptidoglycan synthesis</keyword>
<dbReference type="Gene3D" id="2.40.440.10">
    <property type="entry name" value="L,D-transpeptidase catalytic domain-like"/>
    <property type="match status" value="1"/>
</dbReference>
<dbReference type="Proteomes" id="UP000782610">
    <property type="component" value="Unassembled WGS sequence"/>
</dbReference>
<evidence type="ECO:0000313" key="11">
    <source>
        <dbReference type="Proteomes" id="UP000782610"/>
    </source>
</evidence>
<dbReference type="InterPro" id="IPR038063">
    <property type="entry name" value="Transpep_catalytic_dom"/>
</dbReference>
<dbReference type="GO" id="GO:0016740">
    <property type="term" value="F:transferase activity"/>
    <property type="evidence" value="ECO:0007669"/>
    <property type="project" value="UniProtKB-KW"/>
</dbReference>
<dbReference type="InterPro" id="IPR050979">
    <property type="entry name" value="LD-transpeptidase"/>
</dbReference>